<evidence type="ECO:0008006" key="4">
    <source>
        <dbReference type="Google" id="ProtNLM"/>
    </source>
</evidence>
<organism evidence="2 3">
    <name type="scientific">Daejeonella lutea</name>
    <dbReference type="NCBI Taxonomy" id="572036"/>
    <lineage>
        <taxon>Bacteria</taxon>
        <taxon>Pseudomonadati</taxon>
        <taxon>Bacteroidota</taxon>
        <taxon>Sphingobacteriia</taxon>
        <taxon>Sphingobacteriales</taxon>
        <taxon>Sphingobacteriaceae</taxon>
        <taxon>Daejeonella</taxon>
    </lineage>
</organism>
<reference evidence="3" key="1">
    <citation type="submission" date="2017-02" db="EMBL/GenBank/DDBJ databases">
        <authorList>
            <person name="Varghese N."/>
            <person name="Submissions S."/>
        </authorList>
    </citation>
    <scope>NUCLEOTIDE SEQUENCE [LARGE SCALE GENOMIC DNA]</scope>
    <source>
        <strain evidence="3">DSM 22385</strain>
    </source>
</reference>
<protein>
    <recommendedName>
        <fullName evidence="4">Potassium transporter KefB</fullName>
    </recommendedName>
</protein>
<dbReference type="EMBL" id="FUYR01000004">
    <property type="protein sequence ID" value="SKB87095.1"/>
    <property type="molecule type" value="Genomic_DNA"/>
</dbReference>
<evidence type="ECO:0000313" key="2">
    <source>
        <dbReference type="EMBL" id="SKB87095.1"/>
    </source>
</evidence>
<name>A0A1T5ET10_9SPHI</name>
<keyword evidence="3" id="KW-1185">Reference proteome</keyword>
<feature type="transmembrane region" description="Helical" evidence="1">
    <location>
        <begin position="21"/>
        <end position="39"/>
    </location>
</feature>
<accession>A0A1T5ET10</accession>
<evidence type="ECO:0000313" key="3">
    <source>
        <dbReference type="Proteomes" id="UP000189981"/>
    </source>
</evidence>
<keyword evidence="1" id="KW-0472">Membrane</keyword>
<dbReference type="RefSeq" id="WP_079703699.1">
    <property type="nucleotide sequence ID" value="NZ_FUYR01000004.1"/>
</dbReference>
<feature type="transmembrane region" description="Helical" evidence="1">
    <location>
        <begin position="51"/>
        <end position="72"/>
    </location>
</feature>
<evidence type="ECO:0000256" key="1">
    <source>
        <dbReference type="SAM" id="Phobius"/>
    </source>
</evidence>
<keyword evidence="1" id="KW-1133">Transmembrane helix</keyword>
<sequence>MVHTQNSQTPATEQGSLAAPMMIGAGIALAVISFFIFGADNVNPLWGKFWMIRPLIVTPLAGATGGAFYFFMDRMRAKGQINGVLAIILSVLIYIIGLWLGIVLGLDGTMWD</sequence>
<dbReference type="STRING" id="572036.SAMN05661099_3192"/>
<proteinExistence type="predicted"/>
<dbReference type="Proteomes" id="UP000189981">
    <property type="component" value="Unassembled WGS sequence"/>
</dbReference>
<dbReference type="OrthoDB" id="770034at2"/>
<dbReference type="AlphaFoldDB" id="A0A1T5ET10"/>
<keyword evidence="1" id="KW-0812">Transmembrane</keyword>
<feature type="transmembrane region" description="Helical" evidence="1">
    <location>
        <begin position="84"/>
        <end position="106"/>
    </location>
</feature>
<gene>
    <name evidence="2" type="ORF">SAMN05661099_3192</name>
</gene>